<dbReference type="EMBL" id="OA564524">
    <property type="protein sequence ID" value="CAD7194588.1"/>
    <property type="molecule type" value="Genomic_DNA"/>
</dbReference>
<organism evidence="4">
    <name type="scientific">Timema douglasi</name>
    <name type="common">Walking stick</name>
    <dbReference type="NCBI Taxonomy" id="61478"/>
    <lineage>
        <taxon>Eukaryota</taxon>
        <taxon>Metazoa</taxon>
        <taxon>Ecdysozoa</taxon>
        <taxon>Arthropoda</taxon>
        <taxon>Hexapoda</taxon>
        <taxon>Insecta</taxon>
        <taxon>Pterygota</taxon>
        <taxon>Neoptera</taxon>
        <taxon>Polyneoptera</taxon>
        <taxon>Phasmatodea</taxon>
        <taxon>Timematodea</taxon>
        <taxon>Timematoidea</taxon>
        <taxon>Timematidae</taxon>
        <taxon>Timema</taxon>
    </lineage>
</organism>
<dbReference type="SUPFAM" id="SSF54928">
    <property type="entry name" value="RNA-binding domain, RBD"/>
    <property type="match status" value="1"/>
</dbReference>
<dbReference type="Gene3D" id="3.30.70.330">
    <property type="match status" value="1"/>
</dbReference>
<dbReference type="InterPro" id="IPR035979">
    <property type="entry name" value="RBD_domain_sf"/>
</dbReference>
<dbReference type="Pfam" id="PF00076">
    <property type="entry name" value="RRM_1"/>
    <property type="match status" value="1"/>
</dbReference>
<protein>
    <recommendedName>
        <fullName evidence="3">RRM domain-containing protein</fullName>
    </recommendedName>
</protein>
<dbReference type="GO" id="GO:0003723">
    <property type="term" value="F:RNA binding"/>
    <property type="evidence" value="ECO:0007669"/>
    <property type="project" value="UniProtKB-UniRule"/>
</dbReference>
<dbReference type="InterPro" id="IPR012677">
    <property type="entry name" value="Nucleotide-bd_a/b_plait_sf"/>
</dbReference>
<dbReference type="PANTHER" id="PTHR10352">
    <property type="entry name" value="EUKARYOTIC TRANSLATION INITIATION FACTOR 3 SUBUNIT G"/>
    <property type="match status" value="1"/>
</dbReference>
<sequence>MICKNMCLADVTFDSQNLVNAKPLTFDEVYNQSSPTNCTVYCGGLTNGLTEELMQKTFSPFGNIQEIRVFKDKGYAFVSYAKRFGVSGGYPSDVKSQRVTP</sequence>
<feature type="domain" description="RRM" evidence="3">
    <location>
        <begin position="38"/>
        <end position="101"/>
    </location>
</feature>
<gene>
    <name evidence="4" type="ORF">TDIB3V08_LOCUS1005</name>
</gene>
<evidence type="ECO:0000256" key="2">
    <source>
        <dbReference type="PROSITE-ProRule" id="PRU00176"/>
    </source>
</evidence>
<reference evidence="4" key="1">
    <citation type="submission" date="2020-11" db="EMBL/GenBank/DDBJ databases">
        <authorList>
            <person name="Tran Van P."/>
        </authorList>
    </citation>
    <scope>NUCLEOTIDE SEQUENCE</scope>
</reference>
<evidence type="ECO:0000313" key="4">
    <source>
        <dbReference type="EMBL" id="CAD7194588.1"/>
    </source>
</evidence>
<dbReference type="AlphaFoldDB" id="A0A7R8VBW8"/>
<dbReference type="PROSITE" id="PS50102">
    <property type="entry name" value="RRM"/>
    <property type="match status" value="1"/>
</dbReference>
<evidence type="ECO:0000256" key="1">
    <source>
        <dbReference type="ARBA" id="ARBA00022884"/>
    </source>
</evidence>
<name>A0A7R8VBW8_TIMDO</name>
<proteinExistence type="predicted"/>
<keyword evidence="1 2" id="KW-0694">RNA-binding</keyword>
<dbReference type="InterPro" id="IPR000504">
    <property type="entry name" value="RRM_dom"/>
</dbReference>
<evidence type="ECO:0000259" key="3">
    <source>
        <dbReference type="PROSITE" id="PS50102"/>
    </source>
</evidence>
<accession>A0A7R8VBW8</accession>
<dbReference type="SMART" id="SM00360">
    <property type="entry name" value="RRM"/>
    <property type="match status" value="1"/>
</dbReference>